<evidence type="ECO:0000259" key="9">
    <source>
        <dbReference type="Pfam" id="PF06750"/>
    </source>
</evidence>
<feature type="transmembrane region" description="Helical" evidence="7">
    <location>
        <begin position="142"/>
        <end position="162"/>
    </location>
</feature>
<feature type="transmembrane region" description="Helical" evidence="7">
    <location>
        <begin position="95"/>
        <end position="112"/>
    </location>
</feature>
<evidence type="ECO:0000256" key="7">
    <source>
        <dbReference type="SAM" id="Phobius"/>
    </source>
</evidence>
<feature type="transmembrane region" description="Helical" evidence="7">
    <location>
        <begin position="174"/>
        <end position="204"/>
    </location>
</feature>
<keyword evidence="5 7" id="KW-1133">Transmembrane helix</keyword>
<dbReference type="GO" id="GO:0005886">
    <property type="term" value="C:plasma membrane"/>
    <property type="evidence" value="ECO:0007669"/>
    <property type="project" value="UniProtKB-SubCell"/>
</dbReference>
<evidence type="ECO:0000256" key="3">
    <source>
        <dbReference type="ARBA" id="ARBA00022475"/>
    </source>
</evidence>
<evidence type="ECO:0000313" key="10">
    <source>
        <dbReference type="EMBL" id="TLQ41714.1"/>
    </source>
</evidence>
<dbReference type="Gene3D" id="1.20.120.1220">
    <property type="match status" value="1"/>
</dbReference>
<name>A0A5R9E108_9LACT</name>
<evidence type="ECO:0000259" key="8">
    <source>
        <dbReference type="Pfam" id="PF01478"/>
    </source>
</evidence>
<dbReference type="InterPro" id="IPR000045">
    <property type="entry name" value="Prepilin_IV_endopep_pep"/>
</dbReference>
<dbReference type="GO" id="GO:0006465">
    <property type="term" value="P:signal peptide processing"/>
    <property type="evidence" value="ECO:0007669"/>
    <property type="project" value="TreeGrafter"/>
</dbReference>
<feature type="transmembrane region" description="Helical" evidence="7">
    <location>
        <begin position="71"/>
        <end position="89"/>
    </location>
</feature>
<dbReference type="EMBL" id="VBSP01000011">
    <property type="protein sequence ID" value="TLQ41714.1"/>
    <property type="molecule type" value="Genomic_DNA"/>
</dbReference>
<organism evidence="10 11">
    <name type="scientific">Ruoffia tabacinasalis</name>
    <dbReference type="NCBI Taxonomy" id="87458"/>
    <lineage>
        <taxon>Bacteria</taxon>
        <taxon>Bacillati</taxon>
        <taxon>Bacillota</taxon>
        <taxon>Bacilli</taxon>
        <taxon>Lactobacillales</taxon>
        <taxon>Aerococcaceae</taxon>
        <taxon>Ruoffia</taxon>
    </lineage>
</organism>
<dbReference type="Proteomes" id="UP000306420">
    <property type="component" value="Unassembled WGS sequence"/>
</dbReference>
<feature type="transmembrane region" description="Helical" evidence="7">
    <location>
        <begin position="119"/>
        <end position="136"/>
    </location>
</feature>
<dbReference type="PANTHER" id="PTHR30487:SF0">
    <property type="entry name" value="PREPILIN LEADER PEPTIDASE_N-METHYLTRANSFERASE-RELATED"/>
    <property type="match status" value="1"/>
</dbReference>
<comment type="subcellular location">
    <subcellularLocation>
        <location evidence="1">Cell membrane</location>
        <topology evidence="1">Multi-pass membrane protein</topology>
    </subcellularLocation>
</comment>
<dbReference type="OrthoDB" id="9789291at2"/>
<dbReference type="RefSeq" id="WP_138404209.1">
    <property type="nucleotide sequence ID" value="NZ_VBSP01000011.1"/>
</dbReference>
<dbReference type="AlphaFoldDB" id="A0A5R9E108"/>
<gene>
    <name evidence="10" type="ORF">FEZ33_04500</name>
</gene>
<comment type="caution">
    <text evidence="10">The sequence shown here is derived from an EMBL/GenBank/DDBJ whole genome shotgun (WGS) entry which is preliminary data.</text>
</comment>
<keyword evidence="4 7" id="KW-0812">Transmembrane</keyword>
<keyword evidence="6 7" id="KW-0472">Membrane</keyword>
<feature type="transmembrane region" description="Helical" evidence="7">
    <location>
        <begin position="6"/>
        <end position="25"/>
    </location>
</feature>
<evidence type="ECO:0000256" key="4">
    <source>
        <dbReference type="ARBA" id="ARBA00022692"/>
    </source>
</evidence>
<feature type="transmembrane region" description="Helical" evidence="7">
    <location>
        <begin position="210"/>
        <end position="230"/>
    </location>
</feature>
<dbReference type="GO" id="GO:0004190">
    <property type="term" value="F:aspartic-type endopeptidase activity"/>
    <property type="evidence" value="ECO:0007669"/>
    <property type="project" value="InterPro"/>
</dbReference>
<dbReference type="Pfam" id="PF01478">
    <property type="entry name" value="Peptidase_A24"/>
    <property type="match status" value="1"/>
</dbReference>
<sequence>MMYIFQFVFGSCLGSFAYCFAFDWVHQQICLTRRSTCDHCSTTLKAFDLIPIVSQVLSRFRCRYCQKPTSSFYIIVEVMSGLLFVWTSFVFKEYHIYFIMAFALVSLLMIYCDIHAMMVPDMLQLVLLCLVLYIVYVSELDFGNQLLLALATFSSFFVFNTLRPASIGGADIKVFTILSLCIPVSLFPMFLFITSATALFYFLFGYLFRFKSTGALPFFPFIFFGLYCILSI</sequence>
<keyword evidence="3" id="KW-1003">Cell membrane</keyword>
<evidence type="ECO:0000313" key="11">
    <source>
        <dbReference type="Proteomes" id="UP000306420"/>
    </source>
</evidence>
<evidence type="ECO:0000256" key="6">
    <source>
        <dbReference type="ARBA" id="ARBA00023136"/>
    </source>
</evidence>
<protein>
    <submittedName>
        <fullName evidence="10">Prepilin peptidase</fullName>
    </submittedName>
</protein>
<evidence type="ECO:0000256" key="5">
    <source>
        <dbReference type="ARBA" id="ARBA00022989"/>
    </source>
</evidence>
<feature type="domain" description="Prepilin peptidase A24 N-terminal" evidence="9">
    <location>
        <begin position="8"/>
        <end position="89"/>
    </location>
</feature>
<dbReference type="InterPro" id="IPR010627">
    <property type="entry name" value="Prepilin_pept_A24_N"/>
</dbReference>
<dbReference type="PANTHER" id="PTHR30487">
    <property type="entry name" value="TYPE 4 PREPILIN-LIKE PROTEINS LEADER PEPTIDE-PROCESSING ENZYME"/>
    <property type="match status" value="1"/>
</dbReference>
<reference evidence="10 11" key="1">
    <citation type="submission" date="2019-05" db="EMBL/GenBank/DDBJ databases">
        <title>The metagenome of a microbial culture collection derived from dairy environment covers the genomic content of the human microbiome.</title>
        <authorList>
            <person name="Roder T."/>
            <person name="Wuthrich D."/>
            <person name="Sattari Z."/>
            <person name="Von Ah U."/>
            <person name="Bar C."/>
            <person name="Ronchi F."/>
            <person name="Macpherson A.J."/>
            <person name="Ganal-Vonarburg S.C."/>
            <person name="Bruggmann R."/>
            <person name="Vergeres G."/>
        </authorList>
    </citation>
    <scope>NUCLEOTIDE SEQUENCE [LARGE SCALE GENOMIC DNA]</scope>
    <source>
        <strain evidence="10 11">FAM 24227</strain>
    </source>
</reference>
<evidence type="ECO:0000256" key="2">
    <source>
        <dbReference type="ARBA" id="ARBA00005801"/>
    </source>
</evidence>
<proteinExistence type="inferred from homology"/>
<dbReference type="Pfam" id="PF06750">
    <property type="entry name" value="A24_N_bact"/>
    <property type="match status" value="1"/>
</dbReference>
<feature type="domain" description="Prepilin type IV endopeptidase peptidase" evidence="8">
    <location>
        <begin position="101"/>
        <end position="203"/>
    </location>
</feature>
<dbReference type="InterPro" id="IPR050882">
    <property type="entry name" value="Prepilin_peptidase/N-MTase"/>
</dbReference>
<comment type="similarity">
    <text evidence="2">Belongs to the peptidase A24 family.</text>
</comment>
<accession>A0A5R9E108</accession>
<evidence type="ECO:0000256" key="1">
    <source>
        <dbReference type="ARBA" id="ARBA00004651"/>
    </source>
</evidence>